<name>A0ACB8ZSY5_CICIN</name>
<evidence type="ECO:0000313" key="1">
    <source>
        <dbReference type="EMBL" id="KAI3700819.1"/>
    </source>
</evidence>
<evidence type="ECO:0000313" key="2">
    <source>
        <dbReference type="Proteomes" id="UP001055811"/>
    </source>
</evidence>
<sequence>MKCLPRLLLEILNGPPDLCSLASRIEFLQKFGFQLIPCGVFALAMARNSYNYKDHLVVQNIRVEQYYRYDAHCCKISTIVVAVVVEISLEVPDLGSTVAAAGLDATATIRRLPCHKLGLDLGIGIEAAKVVVVVAGFGLVVV</sequence>
<accession>A0ACB8ZSY5</accession>
<organism evidence="1 2">
    <name type="scientific">Cichorium intybus</name>
    <name type="common">Chicory</name>
    <dbReference type="NCBI Taxonomy" id="13427"/>
    <lineage>
        <taxon>Eukaryota</taxon>
        <taxon>Viridiplantae</taxon>
        <taxon>Streptophyta</taxon>
        <taxon>Embryophyta</taxon>
        <taxon>Tracheophyta</taxon>
        <taxon>Spermatophyta</taxon>
        <taxon>Magnoliopsida</taxon>
        <taxon>eudicotyledons</taxon>
        <taxon>Gunneridae</taxon>
        <taxon>Pentapetalae</taxon>
        <taxon>asterids</taxon>
        <taxon>campanulids</taxon>
        <taxon>Asterales</taxon>
        <taxon>Asteraceae</taxon>
        <taxon>Cichorioideae</taxon>
        <taxon>Cichorieae</taxon>
        <taxon>Cichoriinae</taxon>
        <taxon>Cichorium</taxon>
    </lineage>
</organism>
<gene>
    <name evidence="1" type="ORF">L2E82_45457</name>
</gene>
<reference evidence="1 2" key="2">
    <citation type="journal article" date="2022" name="Mol. Ecol. Resour.">
        <title>The genomes of chicory, endive, great burdock and yacon provide insights into Asteraceae paleo-polyploidization history and plant inulin production.</title>
        <authorList>
            <person name="Fan W."/>
            <person name="Wang S."/>
            <person name="Wang H."/>
            <person name="Wang A."/>
            <person name="Jiang F."/>
            <person name="Liu H."/>
            <person name="Zhao H."/>
            <person name="Xu D."/>
            <person name="Zhang Y."/>
        </authorList>
    </citation>
    <scope>NUCLEOTIDE SEQUENCE [LARGE SCALE GENOMIC DNA]</scope>
    <source>
        <strain evidence="2">cv. Punajuju</strain>
        <tissue evidence="1">Leaves</tissue>
    </source>
</reference>
<dbReference type="Proteomes" id="UP001055811">
    <property type="component" value="Linkage Group LG08"/>
</dbReference>
<comment type="caution">
    <text evidence="1">The sequence shown here is derived from an EMBL/GenBank/DDBJ whole genome shotgun (WGS) entry which is preliminary data.</text>
</comment>
<keyword evidence="2" id="KW-1185">Reference proteome</keyword>
<reference evidence="2" key="1">
    <citation type="journal article" date="2022" name="Mol. Ecol. Resour.">
        <title>The genomes of chicory, endive, great burdock and yacon provide insights into Asteraceae palaeo-polyploidization history and plant inulin production.</title>
        <authorList>
            <person name="Fan W."/>
            <person name="Wang S."/>
            <person name="Wang H."/>
            <person name="Wang A."/>
            <person name="Jiang F."/>
            <person name="Liu H."/>
            <person name="Zhao H."/>
            <person name="Xu D."/>
            <person name="Zhang Y."/>
        </authorList>
    </citation>
    <scope>NUCLEOTIDE SEQUENCE [LARGE SCALE GENOMIC DNA]</scope>
    <source>
        <strain evidence="2">cv. Punajuju</strain>
    </source>
</reference>
<dbReference type="EMBL" id="CM042016">
    <property type="protein sequence ID" value="KAI3700819.1"/>
    <property type="molecule type" value="Genomic_DNA"/>
</dbReference>
<proteinExistence type="predicted"/>
<protein>
    <submittedName>
        <fullName evidence="1">Uncharacterized protein</fullName>
    </submittedName>
</protein>